<proteinExistence type="predicted"/>
<evidence type="ECO:0000313" key="1">
    <source>
        <dbReference type="EMBL" id="JAD57315.1"/>
    </source>
</evidence>
<organism evidence="1">
    <name type="scientific">Arundo donax</name>
    <name type="common">Giant reed</name>
    <name type="synonym">Donax arundinaceus</name>
    <dbReference type="NCBI Taxonomy" id="35708"/>
    <lineage>
        <taxon>Eukaryota</taxon>
        <taxon>Viridiplantae</taxon>
        <taxon>Streptophyta</taxon>
        <taxon>Embryophyta</taxon>
        <taxon>Tracheophyta</taxon>
        <taxon>Spermatophyta</taxon>
        <taxon>Magnoliopsida</taxon>
        <taxon>Liliopsida</taxon>
        <taxon>Poales</taxon>
        <taxon>Poaceae</taxon>
        <taxon>PACMAD clade</taxon>
        <taxon>Arundinoideae</taxon>
        <taxon>Arundineae</taxon>
        <taxon>Arundo</taxon>
    </lineage>
</organism>
<reference evidence="1" key="2">
    <citation type="journal article" date="2015" name="Data Brief">
        <title>Shoot transcriptome of the giant reed, Arundo donax.</title>
        <authorList>
            <person name="Barrero R.A."/>
            <person name="Guerrero F.D."/>
            <person name="Moolhuijzen P."/>
            <person name="Goolsby J.A."/>
            <person name="Tidwell J."/>
            <person name="Bellgard S.E."/>
            <person name="Bellgard M.I."/>
        </authorList>
    </citation>
    <scope>NUCLEOTIDE SEQUENCE</scope>
    <source>
        <tissue evidence="1">Shoot tissue taken approximately 20 cm above the soil surface</tissue>
    </source>
</reference>
<dbReference type="EMBL" id="GBRH01240580">
    <property type="protein sequence ID" value="JAD57315.1"/>
    <property type="molecule type" value="Transcribed_RNA"/>
</dbReference>
<reference evidence="1" key="1">
    <citation type="submission" date="2014-09" db="EMBL/GenBank/DDBJ databases">
        <authorList>
            <person name="Magalhaes I.L.F."/>
            <person name="Oliveira U."/>
            <person name="Santos F.R."/>
            <person name="Vidigal T.H.D.A."/>
            <person name="Brescovit A.D."/>
            <person name="Santos A.J."/>
        </authorList>
    </citation>
    <scope>NUCLEOTIDE SEQUENCE</scope>
    <source>
        <tissue evidence="1">Shoot tissue taken approximately 20 cm above the soil surface</tissue>
    </source>
</reference>
<sequence>MVVSLKSLEWHLRRKSRVAEVQRAETTNQYTQKGK</sequence>
<dbReference type="AlphaFoldDB" id="A0A0A9B7X1"/>
<name>A0A0A9B7X1_ARUDO</name>
<protein>
    <submittedName>
        <fullName evidence="1">Uncharacterized protein</fullName>
    </submittedName>
</protein>
<accession>A0A0A9B7X1</accession>